<feature type="compositionally biased region" description="Gly residues" evidence="1">
    <location>
        <begin position="54"/>
        <end position="69"/>
    </location>
</feature>
<evidence type="ECO:0000313" key="3">
    <source>
        <dbReference type="Proteomes" id="UP001454036"/>
    </source>
</evidence>
<proteinExistence type="predicted"/>
<sequence length="69" mass="6758">MVHPSTCAGSGSLMDMRGTNKQSFDGGSGDVPSMGAGSGSLMDMRGTNKQSFDGGSGDVRGKSALGGGD</sequence>
<dbReference type="AlphaFoldDB" id="A0AAV3QH49"/>
<keyword evidence="3" id="KW-1185">Reference proteome</keyword>
<evidence type="ECO:0000256" key="1">
    <source>
        <dbReference type="SAM" id="MobiDB-lite"/>
    </source>
</evidence>
<dbReference type="Proteomes" id="UP001454036">
    <property type="component" value="Unassembled WGS sequence"/>
</dbReference>
<reference evidence="2 3" key="1">
    <citation type="submission" date="2024-01" db="EMBL/GenBank/DDBJ databases">
        <title>The complete chloroplast genome sequence of Lithospermum erythrorhizon: insights into the phylogenetic relationship among Boraginaceae species and the maternal lineages of purple gromwells.</title>
        <authorList>
            <person name="Okada T."/>
            <person name="Watanabe K."/>
        </authorList>
    </citation>
    <scope>NUCLEOTIDE SEQUENCE [LARGE SCALE GENOMIC DNA]</scope>
</reference>
<feature type="region of interest" description="Disordered" evidence="1">
    <location>
        <begin position="1"/>
        <end position="69"/>
    </location>
</feature>
<organism evidence="2 3">
    <name type="scientific">Lithospermum erythrorhizon</name>
    <name type="common">Purple gromwell</name>
    <name type="synonym">Lithospermum officinale var. erythrorhizon</name>
    <dbReference type="NCBI Taxonomy" id="34254"/>
    <lineage>
        <taxon>Eukaryota</taxon>
        <taxon>Viridiplantae</taxon>
        <taxon>Streptophyta</taxon>
        <taxon>Embryophyta</taxon>
        <taxon>Tracheophyta</taxon>
        <taxon>Spermatophyta</taxon>
        <taxon>Magnoliopsida</taxon>
        <taxon>eudicotyledons</taxon>
        <taxon>Gunneridae</taxon>
        <taxon>Pentapetalae</taxon>
        <taxon>asterids</taxon>
        <taxon>lamiids</taxon>
        <taxon>Boraginales</taxon>
        <taxon>Boraginaceae</taxon>
        <taxon>Boraginoideae</taxon>
        <taxon>Lithospermeae</taxon>
        <taxon>Lithospermum</taxon>
    </lineage>
</organism>
<name>A0AAV3QH49_LITER</name>
<accession>A0AAV3QH49</accession>
<evidence type="ECO:0000313" key="2">
    <source>
        <dbReference type="EMBL" id="GAA0162493.1"/>
    </source>
</evidence>
<dbReference type="EMBL" id="BAABME010004475">
    <property type="protein sequence ID" value="GAA0162493.1"/>
    <property type="molecule type" value="Genomic_DNA"/>
</dbReference>
<comment type="caution">
    <text evidence="2">The sequence shown here is derived from an EMBL/GenBank/DDBJ whole genome shotgun (WGS) entry which is preliminary data.</text>
</comment>
<gene>
    <name evidence="2" type="ORF">LIER_18574</name>
</gene>
<protein>
    <submittedName>
        <fullName evidence="2">Uncharacterized protein</fullName>
    </submittedName>
</protein>